<protein>
    <submittedName>
        <fullName evidence="1">Sporulation protein YtxC</fullName>
    </submittedName>
</protein>
<dbReference type="InterPro" id="IPR014199">
    <property type="entry name" value="Spore_YtxC"/>
</dbReference>
<organism evidence="1 2">
    <name type="scientific">Paenibacillus chungangensis</name>
    <dbReference type="NCBI Taxonomy" id="696535"/>
    <lineage>
        <taxon>Bacteria</taxon>
        <taxon>Bacillati</taxon>
        <taxon>Bacillota</taxon>
        <taxon>Bacilli</taxon>
        <taxon>Bacillales</taxon>
        <taxon>Paenibacillaceae</taxon>
        <taxon>Paenibacillus</taxon>
    </lineage>
</organism>
<sequence length="309" mass="35180">MDLFSVTLQASLHDGIDKLKQQLLTGLINELHMADGKGAPLVEVHMNNRESIGCKGVLPQFRLQEHGPAIFEAAAGIIAEFVINELEPLLLSSMIRKKYSSNPAIDTSIIEKYCHELLFGNDWDGMGKRFHDADRARRKSKIADELHHYLQMDGELNLKGFLTFRVASYRTELTEIVEYAMDEYVLDKQYQEFISLLKYFVQLQETKIPLVHLLHKGGHEFVMYNESFKLIDCKPQGDRIVAEMLETEMNIEDMVISSLISASPKQIRIHTRLPEMGVIRTIETIFDGRVTVCVGCSACSRSLHELIQP</sequence>
<accession>A0ABW3HS34</accession>
<dbReference type="RefSeq" id="WP_377564789.1">
    <property type="nucleotide sequence ID" value="NZ_JBHTJZ010000020.1"/>
</dbReference>
<dbReference type="Proteomes" id="UP001596989">
    <property type="component" value="Unassembled WGS sequence"/>
</dbReference>
<dbReference type="EMBL" id="JBHTJZ010000020">
    <property type="protein sequence ID" value="MFD0960323.1"/>
    <property type="molecule type" value="Genomic_DNA"/>
</dbReference>
<name>A0ABW3HS34_9BACL</name>
<gene>
    <name evidence="1" type="ORF">ACFQ2I_13105</name>
</gene>
<reference evidence="2" key="1">
    <citation type="journal article" date="2019" name="Int. J. Syst. Evol. Microbiol.">
        <title>The Global Catalogue of Microorganisms (GCM) 10K type strain sequencing project: providing services to taxonomists for standard genome sequencing and annotation.</title>
        <authorList>
            <consortium name="The Broad Institute Genomics Platform"/>
            <consortium name="The Broad Institute Genome Sequencing Center for Infectious Disease"/>
            <person name="Wu L."/>
            <person name="Ma J."/>
        </authorList>
    </citation>
    <scope>NUCLEOTIDE SEQUENCE [LARGE SCALE GENOMIC DNA]</scope>
    <source>
        <strain evidence="2">CCUG 59129</strain>
    </source>
</reference>
<dbReference type="Pfam" id="PF08812">
    <property type="entry name" value="YtxC"/>
    <property type="match status" value="1"/>
</dbReference>
<evidence type="ECO:0000313" key="2">
    <source>
        <dbReference type="Proteomes" id="UP001596989"/>
    </source>
</evidence>
<keyword evidence="2" id="KW-1185">Reference proteome</keyword>
<evidence type="ECO:0000313" key="1">
    <source>
        <dbReference type="EMBL" id="MFD0960323.1"/>
    </source>
</evidence>
<comment type="caution">
    <text evidence="1">The sequence shown here is derived from an EMBL/GenBank/DDBJ whole genome shotgun (WGS) entry which is preliminary data.</text>
</comment>
<proteinExistence type="predicted"/>